<comment type="caution">
    <text evidence="1">The sequence shown here is derived from an EMBL/GenBank/DDBJ whole genome shotgun (WGS) entry which is preliminary data.</text>
</comment>
<dbReference type="RefSeq" id="WP_095339448.1">
    <property type="nucleotide sequence ID" value="NZ_NCXI01000040.1"/>
</dbReference>
<evidence type="ECO:0000313" key="2">
    <source>
        <dbReference type="Proteomes" id="UP000216802"/>
    </source>
</evidence>
<dbReference type="EMBL" id="NCXI01000040">
    <property type="protein sequence ID" value="PAK83457.1"/>
    <property type="molecule type" value="Genomic_DNA"/>
</dbReference>
<gene>
    <name evidence="1" type="ORF">B8W98_06495</name>
</gene>
<accession>A0A269YD35</accession>
<dbReference type="SUPFAM" id="SSF158504">
    <property type="entry name" value="BH2638-like"/>
    <property type="match status" value="1"/>
</dbReference>
<dbReference type="Pfam" id="PF05256">
    <property type="entry name" value="UPF0223"/>
    <property type="match status" value="1"/>
</dbReference>
<organism evidence="1 2">
    <name type="scientific">Lentilactobacillus parakefiri</name>
    <dbReference type="NCBI Taxonomy" id="152332"/>
    <lineage>
        <taxon>Bacteria</taxon>
        <taxon>Bacillati</taxon>
        <taxon>Bacillota</taxon>
        <taxon>Bacilli</taxon>
        <taxon>Lactobacillales</taxon>
        <taxon>Lactobacillaceae</taxon>
        <taxon>Lentilactobacillus</taxon>
    </lineage>
</organism>
<dbReference type="Proteomes" id="UP000216802">
    <property type="component" value="Unassembled WGS sequence"/>
</dbReference>
<evidence type="ECO:0000313" key="1">
    <source>
        <dbReference type="EMBL" id="PAK83457.1"/>
    </source>
</evidence>
<sequence>MAEGYEYPLIDGLNVDEIIDVVNFFETIEQAYEETAGIKRADFIKAYRKFQEVVPAKMEQKQLETEFAHRSGYDSYEVIKLSKDEQLANLTVREA</sequence>
<name>A0A269YD35_9LACO</name>
<dbReference type="Gene3D" id="1.10.220.80">
    <property type="entry name" value="BH2638-like"/>
    <property type="match status" value="1"/>
</dbReference>
<protein>
    <submittedName>
        <fullName evidence="1">Uncharacterized protein</fullName>
    </submittedName>
</protein>
<reference evidence="1 2" key="1">
    <citation type="submission" date="2017-04" db="EMBL/GenBank/DDBJ databases">
        <title>Kefir bacterial isolates.</title>
        <authorList>
            <person name="Kim Y."/>
            <person name="Blasche S."/>
            <person name="Patil K.R."/>
        </authorList>
    </citation>
    <scope>NUCLEOTIDE SEQUENCE [LARGE SCALE GENOMIC DNA]</scope>
    <source>
        <strain evidence="1 2">OG2</strain>
    </source>
</reference>
<dbReference type="AlphaFoldDB" id="A0A269YD35"/>
<proteinExistence type="predicted"/>
<dbReference type="InterPro" id="IPR007920">
    <property type="entry name" value="UPF0223"/>
</dbReference>
<dbReference type="InterPro" id="IPR023324">
    <property type="entry name" value="BH2638-like_sf"/>
</dbReference>